<accession>A0A7D7WH89</accession>
<reference evidence="3 4" key="1">
    <citation type="journal article" date="2020" name="Front. Microbiol.">
        <title>Design of Bacterial Strain-Specific qPCR Assays Using NGS Data and Publicly Available Resources and Its Application to Track Biocontrol Strains.</title>
        <authorList>
            <person name="Hernandez I."/>
            <person name="Sant C."/>
            <person name="Martinez R."/>
            <person name="Fernandez C."/>
        </authorList>
    </citation>
    <scope>NUCLEOTIDE SEQUENCE [LARGE SCALE GENOMIC DNA]</scope>
    <source>
        <strain evidence="3 4">B24</strain>
    </source>
</reference>
<evidence type="ECO:0000313" key="3">
    <source>
        <dbReference type="EMBL" id="QMU98552.1"/>
    </source>
</evidence>
<name>A0A7D7WH89_9MICO</name>
<dbReference type="PANTHER" id="PTHR43244:SF1">
    <property type="entry name" value="5,10-METHYLENETETRAHYDROMETHANOPTERIN REDUCTASE"/>
    <property type="match status" value="1"/>
</dbReference>
<feature type="domain" description="Luciferase-like" evidence="2">
    <location>
        <begin position="16"/>
        <end position="307"/>
    </location>
</feature>
<dbReference type="CDD" id="cd01097">
    <property type="entry name" value="Tetrahydromethanopterin_reductase"/>
    <property type="match status" value="1"/>
</dbReference>
<dbReference type="Pfam" id="PF00296">
    <property type="entry name" value="Bac_luciferase"/>
    <property type="match status" value="1"/>
</dbReference>
<dbReference type="InterPro" id="IPR019945">
    <property type="entry name" value="F420_G6P_DH-rel"/>
</dbReference>
<dbReference type="InterPro" id="IPR011251">
    <property type="entry name" value="Luciferase-like_dom"/>
</dbReference>
<dbReference type="PANTHER" id="PTHR43244">
    <property type="match status" value="1"/>
</dbReference>
<dbReference type="InterPro" id="IPR050564">
    <property type="entry name" value="F420-G6PD/mer"/>
</dbReference>
<organism evidence="3 4">
    <name type="scientific">Microbacterium esteraromaticum</name>
    <dbReference type="NCBI Taxonomy" id="57043"/>
    <lineage>
        <taxon>Bacteria</taxon>
        <taxon>Bacillati</taxon>
        <taxon>Actinomycetota</taxon>
        <taxon>Actinomycetes</taxon>
        <taxon>Micrococcales</taxon>
        <taxon>Microbacteriaceae</taxon>
        <taxon>Microbacterium</taxon>
    </lineage>
</organism>
<evidence type="ECO:0000256" key="1">
    <source>
        <dbReference type="ARBA" id="ARBA00023002"/>
    </source>
</evidence>
<dbReference type="EMBL" id="CP043732">
    <property type="protein sequence ID" value="QMU98552.1"/>
    <property type="molecule type" value="Genomic_DNA"/>
</dbReference>
<gene>
    <name evidence="3" type="ORF">FVO59_00910</name>
</gene>
<dbReference type="GO" id="GO:0016705">
    <property type="term" value="F:oxidoreductase activity, acting on paired donors, with incorporation or reduction of molecular oxygen"/>
    <property type="evidence" value="ECO:0007669"/>
    <property type="project" value="InterPro"/>
</dbReference>
<dbReference type="Gene3D" id="3.20.20.30">
    <property type="entry name" value="Luciferase-like domain"/>
    <property type="match status" value="1"/>
</dbReference>
<dbReference type="RefSeq" id="WP_182256406.1">
    <property type="nucleotide sequence ID" value="NZ_CP043732.1"/>
</dbReference>
<dbReference type="Proteomes" id="UP000515708">
    <property type="component" value="Chromosome"/>
</dbReference>
<evidence type="ECO:0000259" key="2">
    <source>
        <dbReference type="Pfam" id="PF00296"/>
    </source>
</evidence>
<dbReference type="EC" id="1.-.-.-" evidence="3"/>
<dbReference type="SUPFAM" id="SSF51679">
    <property type="entry name" value="Bacterial luciferase-like"/>
    <property type="match status" value="1"/>
</dbReference>
<sequence>MPVTAGAEITIGFAPMLQQFRPDDAIRHSVEAAESGFGGIVLSDHFQPWLPQQGNASYMWSVMGALGQQVSVPLLGVTTPGYRSHPAVTAQAAATIAVLYPGRFQLGLGSGQSLNEHIVGEYWPPANERVERLFESVELVRKLLGSTRRDVRHDGEHFRLEPARLWTLPDEPPPVVVATSGPVAARRAGRVADGIITVQSPPDRLQLMLDRFETGVAESATSGPKRRMIQLHVSWAHTRDLALEHAREEWAHGGLRFPTADIRSPYDFAMMTKHVEDADLADRMLISSEPEEHREHIQRYVDLGFDHVYVHNVGRNQSEFIQMYATHVLPEIGRRR</sequence>
<proteinExistence type="predicted"/>
<protein>
    <submittedName>
        <fullName evidence="3">TIGR03557 family F420-dependent LLM class oxidoreductase</fullName>
        <ecNumber evidence="3">1.-.-.-</ecNumber>
    </submittedName>
</protein>
<dbReference type="NCBIfam" id="TIGR03557">
    <property type="entry name" value="F420_G6P_family"/>
    <property type="match status" value="1"/>
</dbReference>
<keyword evidence="1 3" id="KW-0560">Oxidoreductase</keyword>
<evidence type="ECO:0000313" key="4">
    <source>
        <dbReference type="Proteomes" id="UP000515708"/>
    </source>
</evidence>
<dbReference type="InterPro" id="IPR036661">
    <property type="entry name" value="Luciferase-like_sf"/>
</dbReference>
<dbReference type="AlphaFoldDB" id="A0A7D7WH89"/>